<evidence type="ECO:0008006" key="3">
    <source>
        <dbReference type="Google" id="ProtNLM"/>
    </source>
</evidence>
<reference evidence="1 2" key="1">
    <citation type="journal article" date="2015" name="Stand. Genomic Sci.">
        <title>Genomic Encyclopedia of Bacterial and Archaeal Type Strains, Phase III: the genomes of soil and plant-associated and newly described type strains.</title>
        <authorList>
            <person name="Whitman W.B."/>
            <person name="Woyke T."/>
            <person name="Klenk H.P."/>
            <person name="Zhou Y."/>
            <person name="Lilburn T.G."/>
            <person name="Beck B.J."/>
            <person name="De Vos P."/>
            <person name="Vandamme P."/>
            <person name="Eisen J.A."/>
            <person name="Garrity G."/>
            <person name="Hugenholtz P."/>
            <person name="Kyrpides N.C."/>
        </authorList>
    </citation>
    <scope>NUCLEOTIDE SEQUENCE [LARGE SCALE GENOMIC DNA]</scope>
    <source>
        <strain evidence="1 2">CGMCC 1.2546</strain>
    </source>
</reference>
<dbReference type="Proteomes" id="UP000317122">
    <property type="component" value="Unassembled WGS sequence"/>
</dbReference>
<organism evidence="1 2">
    <name type="scientific">Mesorhizobium tianshanense</name>
    <dbReference type="NCBI Taxonomy" id="39844"/>
    <lineage>
        <taxon>Bacteria</taxon>
        <taxon>Pseudomonadati</taxon>
        <taxon>Pseudomonadota</taxon>
        <taxon>Alphaproteobacteria</taxon>
        <taxon>Hyphomicrobiales</taxon>
        <taxon>Phyllobacteriaceae</taxon>
        <taxon>Mesorhizobium</taxon>
    </lineage>
</organism>
<dbReference type="AlphaFoldDB" id="A0A562PAQ0"/>
<protein>
    <recommendedName>
        <fullName evidence="3">Uracil DNA glycosylase superfamily protein</fullName>
    </recommendedName>
</protein>
<dbReference type="SUPFAM" id="SSF52141">
    <property type="entry name" value="Uracil-DNA glycosylase-like"/>
    <property type="match status" value="1"/>
</dbReference>
<gene>
    <name evidence="1" type="ORF">IQ26_01002</name>
</gene>
<proteinExistence type="predicted"/>
<evidence type="ECO:0000313" key="2">
    <source>
        <dbReference type="Proteomes" id="UP000317122"/>
    </source>
</evidence>
<dbReference type="RefSeq" id="WP_145714527.1">
    <property type="nucleotide sequence ID" value="NZ_BSPF01000022.1"/>
</dbReference>
<evidence type="ECO:0000313" key="1">
    <source>
        <dbReference type="EMBL" id="TWI41066.1"/>
    </source>
</evidence>
<dbReference type="EMBL" id="VLKT01000005">
    <property type="protein sequence ID" value="TWI41066.1"/>
    <property type="molecule type" value="Genomic_DNA"/>
</dbReference>
<keyword evidence="2" id="KW-1185">Reference proteome</keyword>
<sequence>MFKTPSIPDSVRRLKPPLDFVNPLQIGIDGPNLFGTETLCGDWDGNLLLLAQDFAPADEVRAVLKKHGSKGAWRHNDGDGRYGIGMITNENICRHLGSIGRDIDLAGRKSVDSGVLYGNASFFLKEGNVSPAKGVKASAPVFEFVTKNMPNLRVVACLGKPAFQGVMSWLGSSADWRMHMNARKPVRHGQFSIFALAHPGQLGINGRLPSATYSERQAAIKADWEAIGKALN</sequence>
<name>A0A562PAQ0_9HYPH</name>
<accession>A0A562PAQ0</accession>
<dbReference type="OrthoDB" id="8477965at2"/>
<dbReference type="InterPro" id="IPR036895">
    <property type="entry name" value="Uracil-DNA_glycosylase-like_sf"/>
</dbReference>
<comment type="caution">
    <text evidence="1">The sequence shown here is derived from an EMBL/GenBank/DDBJ whole genome shotgun (WGS) entry which is preliminary data.</text>
</comment>